<protein>
    <submittedName>
        <fullName evidence="1">Uncharacterized protein</fullName>
    </submittedName>
</protein>
<sequence>MSPELRREKSLLTGLLTKSESLLRLAVLVPVLLLQLAEHGVVLLRLLHEAAGELVEVPEHVEVVSAAVGC</sequence>
<dbReference type="EMBL" id="GBEZ01023667">
    <property type="protein sequence ID" value="JAC63236.1"/>
    <property type="molecule type" value="Transcribed_RNA"/>
</dbReference>
<dbReference type="AlphaFoldDB" id="A0A061QY55"/>
<accession>A0A061QY55</accession>
<name>A0A061QY55_9CHLO</name>
<gene>
    <name evidence="1" type="ORF">TSPGSL018_21138</name>
</gene>
<proteinExistence type="predicted"/>
<evidence type="ECO:0000313" key="1">
    <source>
        <dbReference type="EMBL" id="JAC63236.1"/>
    </source>
</evidence>
<organism evidence="1">
    <name type="scientific">Tetraselmis sp. GSL018</name>
    <dbReference type="NCBI Taxonomy" id="582737"/>
    <lineage>
        <taxon>Eukaryota</taxon>
        <taxon>Viridiplantae</taxon>
        <taxon>Chlorophyta</taxon>
        <taxon>core chlorophytes</taxon>
        <taxon>Chlorodendrophyceae</taxon>
        <taxon>Chlorodendrales</taxon>
        <taxon>Chlorodendraceae</taxon>
        <taxon>Tetraselmis</taxon>
    </lineage>
</organism>
<reference evidence="1" key="1">
    <citation type="submission" date="2014-05" db="EMBL/GenBank/DDBJ databases">
        <title>The transcriptome of the halophilic microalga Tetraselmis sp. GSL018 isolated from the Great Salt Lake, Utah.</title>
        <authorList>
            <person name="Jinkerson R.E."/>
            <person name="D'Adamo S."/>
            <person name="Posewitz M.C."/>
        </authorList>
    </citation>
    <scope>NUCLEOTIDE SEQUENCE</scope>
    <source>
        <strain evidence="1">GSL018</strain>
    </source>
</reference>